<sequence>MVLAVALPIMAQNGVTNFVSMLDNIMVGQLGTEPMSGVAIANQLLFVFNLCIFGATSGAGIFGAQFYGSGDTDGLRSTFQFKLLLCAGLTVLAIGILMAFPEPLIRLYLHEGGSAADIEATLQYGLDYVRVMLWGLFPFMIVQVYSSTLRETGQTVVPMVASIAAILVNLTFNYFLIFGRMGFPRLEVRGAAIATVLSRFVELAVIAGWTHAHAARNRFVHGVYRKIHIPGRLAKQIFAKGMPLMYNEILWAAGTAILNQCYSMRGLEAVAATNISSTIFNVFNVVYMALGVAVGIVVGQKLGAGEMEEARETDTRMIVFAVLSCLALGTLLFATAPLFPAIYNTTDEVRALATNLMRVSASFMPMYAFLHTCYYTLRSGGKTVITFFFDSGFIWVCSMPLAFCLARFTSVPLVTMYALCQGIELIKCVIGFILVKKGVWIHNLVSRKESA</sequence>
<evidence type="ECO:0000256" key="3">
    <source>
        <dbReference type="ARBA" id="ARBA00010199"/>
    </source>
</evidence>
<dbReference type="AlphaFoldDB" id="A0A9D1K6U2"/>
<protein>
    <recommendedName>
        <fullName evidence="4">Probable multidrug resistance protein NorM</fullName>
    </recommendedName>
    <alternativeName>
        <fullName evidence="12">Multidrug-efflux transporter</fullName>
    </alternativeName>
</protein>
<evidence type="ECO:0000256" key="2">
    <source>
        <dbReference type="ARBA" id="ARBA00004651"/>
    </source>
</evidence>
<dbReference type="GO" id="GO:0015297">
    <property type="term" value="F:antiporter activity"/>
    <property type="evidence" value="ECO:0007669"/>
    <property type="project" value="UniProtKB-KW"/>
</dbReference>
<feature type="transmembrane region" description="Helical" evidence="13">
    <location>
        <begin position="318"/>
        <end position="339"/>
    </location>
</feature>
<comment type="function">
    <text evidence="1">Multidrug efflux pump.</text>
</comment>
<dbReference type="GO" id="GO:0042910">
    <property type="term" value="F:xenobiotic transmembrane transporter activity"/>
    <property type="evidence" value="ECO:0007669"/>
    <property type="project" value="InterPro"/>
</dbReference>
<evidence type="ECO:0000313" key="15">
    <source>
        <dbReference type="Proteomes" id="UP000824140"/>
    </source>
</evidence>
<comment type="subcellular location">
    <subcellularLocation>
        <location evidence="2">Cell membrane</location>
        <topology evidence="2">Multi-pass membrane protein</topology>
    </subcellularLocation>
</comment>
<dbReference type="NCBIfam" id="TIGR00797">
    <property type="entry name" value="matE"/>
    <property type="match status" value="1"/>
</dbReference>
<proteinExistence type="inferred from homology"/>
<keyword evidence="7" id="KW-1003">Cell membrane</keyword>
<evidence type="ECO:0000256" key="8">
    <source>
        <dbReference type="ARBA" id="ARBA00022692"/>
    </source>
</evidence>
<dbReference type="InterPro" id="IPR002528">
    <property type="entry name" value="MATE_fam"/>
</dbReference>
<feature type="transmembrane region" description="Helical" evidence="13">
    <location>
        <begin position="190"/>
        <end position="209"/>
    </location>
</feature>
<keyword evidence="9 13" id="KW-1133">Transmembrane helix</keyword>
<keyword evidence="8 13" id="KW-0812">Transmembrane</keyword>
<evidence type="ECO:0000256" key="10">
    <source>
        <dbReference type="ARBA" id="ARBA00023065"/>
    </source>
</evidence>
<evidence type="ECO:0000256" key="13">
    <source>
        <dbReference type="SAM" id="Phobius"/>
    </source>
</evidence>
<dbReference type="PIRSF" id="PIRSF006603">
    <property type="entry name" value="DinF"/>
    <property type="match status" value="1"/>
</dbReference>
<organism evidence="14 15">
    <name type="scientific">Candidatus Alectryocaccomicrobium excrementavium</name>
    <dbReference type="NCBI Taxonomy" id="2840668"/>
    <lineage>
        <taxon>Bacteria</taxon>
        <taxon>Bacillati</taxon>
        <taxon>Bacillota</taxon>
        <taxon>Clostridia</taxon>
        <taxon>Candidatus Alectryocaccomicrobium</taxon>
    </lineage>
</organism>
<evidence type="ECO:0000256" key="12">
    <source>
        <dbReference type="ARBA" id="ARBA00031636"/>
    </source>
</evidence>
<evidence type="ECO:0000256" key="4">
    <source>
        <dbReference type="ARBA" id="ARBA00020268"/>
    </source>
</evidence>
<dbReference type="Proteomes" id="UP000824140">
    <property type="component" value="Unassembled WGS sequence"/>
</dbReference>
<keyword evidence="10" id="KW-0406">Ion transport</keyword>
<accession>A0A9D1K6U2</accession>
<reference evidence="14" key="2">
    <citation type="journal article" date="2021" name="PeerJ">
        <title>Extensive microbial diversity within the chicken gut microbiome revealed by metagenomics and culture.</title>
        <authorList>
            <person name="Gilroy R."/>
            <person name="Ravi A."/>
            <person name="Getino M."/>
            <person name="Pursley I."/>
            <person name="Horton D.L."/>
            <person name="Alikhan N.F."/>
            <person name="Baker D."/>
            <person name="Gharbi K."/>
            <person name="Hall N."/>
            <person name="Watson M."/>
            <person name="Adriaenssens E.M."/>
            <person name="Foster-Nyarko E."/>
            <person name="Jarju S."/>
            <person name="Secka A."/>
            <person name="Antonio M."/>
            <person name="Oren A."/>
            <person name="Chaudhuri R.R."/>
            <person name="La Ragione R."/>
            <person name="Hildebrand F."/>
            <person name="Pallen M.J."/>
        </authorList>
    </citation>
    <scope>NUCLEOTIDE SEQUENCE</scope>
    <source>
        <strain evidence="14">13766</strain>
    </source>
</reference>
<dbReference type="Pfam" id="PF01554">
    <property type="entry name" value="MatE"/>
    <property type="match status" value="2"/>
</dbReference>
<dbReference type="InterPro" id="IPR050222">
    <property type="entry name" value="MATE_MdtK"/>
</dbReference>
<feature type="transmembrane region" description="Helical" evidence="13">
    <location>
        <begin position="44"/>
        <end position="67"/>
    </location>
</feature>
<feature type="transmembrane region" description="Helical" evidence="13">
    <location>
        <begin position="157"/>
        <end position="178"/>
    </location>
</feature>
<comment type="caution">
    <text evidence="14">The sequence shown here is derived from an EMBL/GenBank/DDBJ whole genome shotgun (WGS) entry which is preliminary data.</text>
</comment>
<feature type="transmembrane region" description="Helical" evidence="13">
    <location>
        <begin position="279"/>
        <end position="298"/>
    </location>
</feature>
<feature type="transmembrane region" description="Helical" evidence="13">
    <location>
        <begin position="79"/>
        <end position="100"/>
    </location>
</feature>
<evidence type="ECO:0000256" key="11">
    <source>
        <dbReference type="ARBA" id="ARBA00023136"/>
    </source>
</evidence>
<dbReference type="GO" id="GO:0005886">
    <property type="term" value="C:plasma membrane"/>
    <property type="evidence" value="ECO:0007669"/>
    <property type="project" value="UniProtKB-SubCell"/>
</dbReference>
<feature type="transmembrane region" description="Helical" evidence="13">
    <location>
        <begin position="128"/>
        <end position="145"/>
    </location>
</feature>
<dbReference type="InterPro" id="IPR048279">
    <property type="entry name" value="MdtK-like"/>
</dbReference>
<reference evidence="14" key="1">
    <citation type="submission" date="2020-10" db="EMBL/GenBank/DDBJ databases">
        <authorList>
            <person name="Gilroy R."/>
        </authorList>
    </citation>
    <scope>NUCLEOTIDE SEQUENCE</scope>
    <source>
        <strain evidence="14">13766</strain>
    </source>
</reference>
<evidence type="ECO:0000256" key="1">
    <source>
        <dbReference type="ARBA" id="ARBA00003408"/>
    </source>
</evidence>
<dbReference type="PANTHER" id="PTHR43298">
    <property type="entry name" value="MULTIDRUG RESISTANCE PROTEIN NORM-RELATED"/>
    <property type="match status" value="1"/>
</dbReference>
<name>A0A9D1K6U2_9FIRM</name>
<keyword evidence="6" id="KW-0050">Antiport</keyword>
<dbReference type="GO" id="GO:0006811">
    <property type="term" value="P:monoatomic ion transport"/>
    <property type="evidence" value="ECO:0007669"/>
    <property type="project" value="UniProtKB-KW"/>
</dbReference>
<evidence type="ECO:0000256" key="7">
    <source>
        <dbReference type="ARBA" id="ARBA00022475"/>
    </source>
</evidence>
<evidence type="ECO:0000256" key="6">
    <source>
        <dbReference type="ARBA" id="ARBA00022449"/>
    </source>
</evidence>
<evidence type="ECO:0000313" key="14">
    <source>
        <dbReference type="EMBL" id="HIS93430.1"/>
    </source>
</evidence>
<feature type="transmembrane region" description="Helical" evidence="13">
    <location>
        <begin position="359"/>
        <end position="377"/>
    </location>
</feature>
<dbReference type="EMBL" id="DVJN01000201">
    <property type="protein sequence ID" value="HIS93430.1"/>
    <property type="molecule type" value="Genomic_DNA"/>
</dbReference>
<evidence type="ECO:0000256" key="9">
    <source>
        <dbReference type="ARBA" id="ARBA00022989"/>
    </source>
</evidence>
<evidence type="ECO:0000256" key="5">
    <source>
        <dbReference type="ARBA" id="ARBA00022448"/>
    </source>
</evidence>
<keyword evidence="5" id="KW-0813">Transport</keyword>
<feature type="transmembrane region" description="Helical" evidence="13">
    <location>
        <begin position="414"/>
        <end position="435"/>
    </location>
</feature>
<feature type="transmembrane region" description="Helical" evidence="13">
    <location>
        <begin position="384"/>
        <end position="408"/>
    </location>
</feature>
<dbReference type="PANTHER" id="PTHR43298:SF2">
    <property type="entry name" value="FMN_FAD EXPORTER YEEO-RELATED"/>
    <property type="match status" value="1"/>
</dbReference>
<gene>
    <name evidence="14" type="ORF">IAA84_10475</name>
</gene>
<keyword evidence="11 13" id="KW-0472">Membrane</keyword>
<comment type="similarity">
    <text evidence="3">Belongs to the multi antimicrobial extrusion (MATE) (TC 2.A.66.1) family.</text>
</comment>